<dbReference type="GO" id="GO:0005737">
    <property type="term" value="C:cytoplasm"/>
    <property type="evidence" value="ECO:0007669"/>
    <property type="project" value="TreeGrafter"/>
</dbReference>
<evidence type="ECO:0000313" key="3">
    <source>
        <dbReference type="Proteomes" id="UP000571324"/>
    </source>
</evidence>
<evidence type="ECO:0000259" key="1">
    <source>
        <dbReference type="Pfam" id="PF23227"/>
    </source>
</evidence>
<keyword evidence="3" id="KW-1185">Reference proteome</keyword>
<comment type="caution">
    <text evidence="2">The sequence shown here is derived from an EMBL/GenBank/DDBJ whole genome shotgun (WGS) entry which is preliminary data.</text>
</comment>
<name>A0A7K6DWY5_9PASS</name>
<dbReference type="PANTHER" id="PTHR23120:SF44">
    <property type="entry name" value="MAESTRO HEAT-LIKE REPEAT-CONTAINING PROTEIN FAMILY MEMBER 1"/>
    <property type="match status" value="1"/>
</dbReference>
<dbReference type="AlphaFoldDB" id="A0A7K6DWY5"/>
<dbReference type="SUPFAM" id="SSF48371">
    <property type="entry name" value="ARM repeat"/>
    <property type="match status" value="1"/>
</dbReference>
<dbReference type="Gene3D" id="1.25.10.10">
    <property type="entry name" value="Leucine-rich Repeat Variant"/>
    <property type="match status" value="1"/>
</dbReference>
<feature type="domain" description="Maestro/Maestro-like HEAT-repeats" evidence="1">
    <location>
        <begin position="63"/>
        <end position="310"/>
    </location>
</feature>
<dbReference type="EMBL" id="VZRL01007148">
    <property type="protein sequence ID" value="NWV30332.1"/>
    <property type="molecule type" value="Genomic_DNA"/>
</dbReference>
<dbReference type="OrthoDB" id="1884734at2759"/>
<feature type="non-terminal residue" evidence="2">
    <location>
        <position position="1"/>
    </location>
</feature>
<dbReference type="PANTHER" id="PTHR23120">
    <property type="entry name" value="MAESTRO-RELATED HEAT DOMAIN-CONTAINING"/>
    <property type="match status" value="1"/>
</dbReference>
<dbReference type="InterPro" id="IPR016024">
    <property type="entry name" value="ARM-type_fold"/>
</dbReference>
<reference evidence="2 3" key="1">
    <citation type="submission" date="2019-09" db="EMBL/GenBank/DDBJ databases">
        <title>Bird 10,000 Genomes (B10K) Project - Family phase.</title>
        <authorList>
            <person name="Zhang G."/>
        </authorList>
    </citation>
    <scope>NUCLEOTIDE SEQUENCE [LARGE SCALE GENOMIC DNA]</scope>
    <source>
        <strain evidence="2">B10K-DU-029-52</strain>
    </source>
</reference>
<dbReference type="InterPro" id="IPR055406">
    <property type="entry name" value="HEAT_Maestro"/>
</dbReference>
<dbReference type="InterPro" id="IPR011989">
    <property type="entry name" value="ARM-like"/>
</dbReference>
<evidence type="ECO:0000313" key="2">
    <source>
        <dbReference type="EMBL" id="NWV30332.1"/>
    </source>
</evidence>
<sequence>IPSAVPRRAMAELCGPRIPRIVRSLIPALGSVFECQRVTSTAFLAELLSHNVVNDLILLEPLLDALTALEKDPSLLVRVLALRGLGNVALGSPEKVRKHGAQLLASMVSGLDDKDDPQNVVALEAMGSLAKLLERLQEQDVRSVLLHVAIRIRPFFDSEQAELRRCSLALFGKLSRFGRSDCEAFSEQILNALVTLLLHLQDPCPDVVRACKFALRMCAPSVGCEELREMFGNHLREERGLHYGEFLNDVCKFLMRSHPSLLSRLISTNLFYFKSPWRELRAAAAMFIGFLVLHVDEEQGQQVDLDELISGEW</sequence>
<organism evidence="2 3">
    <name type="scientific">Origma solitaria</name>
    <dbReference type="NCBI Taxonomy" id="720586"/>
    <lineage>
        <taxon>Eukaryota</taxon>
        <taxon>Metazoa</taxon>
        <taxon>Chordata</taxon>
        <taxon>Craniata</taxon>
        <taxon>Vertebrata</taxon>
        <taxon>Euteleostomi</taxon>
        <taxon>Archelosauria</taxon>
        <taxon>Archosauria</taxon>
        <taxon>Dinosauria</taxon>
        <taxon>Saurischia</taxon>
        <taxon>Theropoda</taxon>
        <taxon>Coelurosauria</taxon>
        <taxon>Aves</taxon>
        <taxon>Neognathae</taxon>
        <taxon>Neoaves</taxon>
        <taxon>Telluraves</taxon>
        <taxon>Australaves</taxon>
        <taxon>Passeriformes</taxon>
        <taxon>Meliphagoidea</taxon>
        <taxon>Acanthizidae</taxon>
        <taxon>Origma</taxon>
    </lineage>
</organism>
<dbReference type="InterPro" id="IPR045206">
    <property type="entry name" value="Maestro_heat-like_prot"/>
</dbReference>
<proteinExistence type="predicted"/>
<feature type="non-terminal residue" evidence="2">
    <location>
        <position position="313"/>
    </location>
</feature>
<dbReference type="Proteomes" id="UP000571324">
    <property type="component" value="Unassembled WGS sequence"/>
</dbReference>
<gene>
    <name evidence="2" type="primary">Mroh1</name>
    <name evidence="2" type="ORF">ORISOL_R11919</name>
</gene>
<dbReference type="Pfam" id="PF23227">
    <property type="entry name" value="HEAT_MROH2B_C"/>
    <property type="match status" value="1"/>
</dbReference>
<accession>A0A7K6DWY5</accession>
<protein>
    <submittedName>
        <fullName evidence="2">MROH1 protein</fullName>
    </submittedName>
</protein>